<reference evidence="2 5" key="2">
    <citation type="journal article" date="2019" name="Emerg. Microbes Infect.">
        <title>Comprehensive subspecies identification of 175 nontuberculous mycobacteria species based on 7547 genomic profiles.</title>
        <authorList>
            <person name="Matsumoto Y."/>
            <person name="Kinjo T."/>
            <person name="Motooka D."/>
            <person name="Nabeya D."/>
            <person name="Jung N."/>
            <person name="Uechi K."/>
            <person name="Horii T."/>
            <person name="Iida T."/>
            <person name="Fujita J."/>
            <person name="Nakamura S."/>
        </authorList>
    </citation>
    <scope>NUCLEOTIDE SEQUENCE [LARGE SCALE GENOMIC DNA]</scope>
    <source>
        <strain evidence="2 5">JCM 12687</strain>
        <plasmid evidence="2">pJCM12687</plasmid>
    </source>
</reference>
<proteinExistence type="predicted"/>
<reference evidence="2" key="3">
    <citation type="submission" date="2020-02" db="EMBL/GenBank/DDBJ databases">
        <authorList>
            <person name="Matsumoto Y."/>
            <person name="Motooka D."/>
            <person name="Nakamura S."/>
        </authorList>
    </citation>
    <scope>NUCLEOTIDE SEQUENCE</scope>
    <source>
        <strain evidence="2">JCM 12687</strain>
        <plasmid evidence="2">pJCM12687</plasmid>
    </source>
</reference>
<evidence type="ECO:0000259" key="1">
    <source>
        <dbReference type="SMART" id="SM00587"/>
    </source>
</evidence>
<organism evidence="3 4">
    <name type="scientific">Mycobacterium branderi</name>
    <dbReference type="NCBI Taxonomy" id="43348"/>
    <lineage>
        <taxon>Bacteria</taxon>
        <taxon>Bacillati</taxon>
        <taxon>Actinomycetota</taxon>
        <taxon>Actinomycetes</taxon>
        <taxon>Mycobacteriales</taxon>
        <taxon>Mycobacteriaceae</taxon>
        <taxon>Mycobacterium</taxon>
    </lineage>
</organism>
<feature type="domain" description="CHK kinase-like" evidence="1">
    <location>
        <begin position="121"/>
        <end position="299"/>
    </location>
</feature>
<keyword evidence="2" id="KW-0614">Plasmid</keyword>
<sequence length="314" mass="35160">MTDMDEKAVLPGKLEEIDASFLTAALSARYPGTRVGGVTLADLRQGSASSLRLRLDFADNPHGLPQLMYMKGDFIDHDFTSAAAFAAEAHYFHHLADKLSDAVRQPRAYFAGVDEQGQAIVLLEDLGLRGVRFGDCEQPLDVDTVADGVRQLAAIQGRFWRGHGLERFDWISDVTSVAALMQFLVQPDHFDDYINRERARFLSGPLRDRQRIEAALQAMFESDRALPTAFVHGDAHLGNTFRDPAGKLGFCDFQAMGRGPYIWDVTYFMTGAMNPKERSRFERDLLSLYLDELRRNGADEIPTLQDAFLAHRAT</sequence>
<evidence type="ECO:0000313" key="2">
    <source>
        <dbReference type="EMBL" id="BBZ14962.1"/>
    </source>
</evidence>
<protein>
    <submittedName>
        <fullName evidence="2">Aminoglycoside phosphotransferase</fullName>
    </submittedName>
</protein>
<dbReference type="Pfam" id="PF01636">
    <property type="entry name" value="APH"/>
    <property type="match status" value="1"/>
</dbReference>
<dbReference type="AlphaFoldDB" id="A0A7I7WDF3"/>
<dbReference type="Gene3D" id="3.90.1200.10">
    <property type="match status" value="1"/>
</dbReference>
<gene>
    <name evidence="3" type="ORF">BST20_25950</name>
    <name evidence="2" type="ORF">MBRA_51570</name>
</gene>
<dbReference type="Proteomes" id="UP000192441">
    <property type="component" value="Unassembled WGS sequence"/>
</dbReference>
<dbReference type="SUPFAM" id="SSF56112">
    <property type="entry name" value="Protein kinase-like (PK-like)"/>
    <property type="match status" value="1"/>
</dbReference>
<dbReference type="EMBL" id="MVHM01000027">
    <property type="protein sequence ID" value="ORA31840.1"/>
    <property type="molecule type" value="Genomic_DNA"/>
</dbReference>
<dbReference type="InterPro" id="IPR002575">
    <property type="entry name" value="Aminoglycoside_PTrfase"/>
</dbReference>
<dbReference type="OrthoDB" id="141068at2"/>
<reference evidence="3 4" key="1">
    <citation type="submission" date="2016-12" db="EMBL/GenBank/DDBJ databases">
        <title>The new phylogeny of genus Mycobacterium.</title>
        <authorList>
            <person name="Tortoli E."/>
            <person name="Trovato A."/>
            <person name="Cirillo D.M."/>
        </authorList>
    </citation>
    <scope>NUCLEOTIDE SEQUENCE [LARGE SCALE GENOMIC DNA]</scope>
    <source>
        <strain evidence="3 4">DSM 44624</strain>
    </source>
</reference>
<dbReference type="InterPro" id="IPR011009">
    <property type="entry name" value="Kinase-like_dom_sf"/>
</dbReference>
<dbReference type="Proteomes" id="UP000467379">
    <property type="component" value="Plasmid pJCM12687"/>
</dbReference>
<accession>A0A7I7WDF3</accession>
<name>A0A7I7WDF3_9MYCO</name>
<keyword evidence="5" id="KW-1185">Reference proteome</keyword>
<dbReference type="EMBL" id="AP022607">
    <property type="protein sequence ID" value="BBZ14962.1"/>
    <property type="molecule type" value="Genomic_DNA"/>
</dbReference>
<evidence type="ECO:0000313" key="5">
    <source>
        <dbReference type="Proteomes" id="UP000467379"/>
    </source>
</evidence>
<dbReference type="InterPro" id="IPR015897">
    <property type="entry name" value="CHK_kinase-like"/>
</dbReference>
<dbReference type="SMART" id="SM00587">
    <property type="entry name" value="CHK"/>
    <property type="match status" value="1"/>
</dbReference>
<geneLocation type="plasmid" evidence="2 5">
    <name>pJCM12687</name>
</geneLocation>
<evidence type="ECO:0000313" key="4">
    <source>
        <dbReference type="Proteomes" id="UP000192441"/>
    </source>
</evidence>
<evidence type="ECO:0000313" key="3">
    <source>
        <dbReference type="EMBL" id="ORA31840.1"/>
    </source>
</evidence>